<evidence type="ECO:0000256" key="1">
    <source>
        <dbReference type="SAM" id="SignalP"/>
    </source>
</evidence>
<dbReference type="KEGG" id="ruf:TH63_06280"/>
<accession>A0A0H4W4I5</accession>
<dbReference type="Pfam" id="PF16148">
    <property type="entry name" value="DUF4856"/>
    <property type="match status" value="1"/>
</dbReference>
<name>A0A0H4W4I5_9BACT</name>
<dbReference type="Proteomes" id="UP000036458">
    <property type="component" value="Chromosome"/>
</dbReference>
<keyword evidence="3" id="KW-1185">Reference proteome</keyword>
<dbReference type="EMBL" id="CP010777">
    <property type="protein sequence ID" value="AKQ45331.1"/>
    <property type="molecule type" value="Genomic_DNA"/>
</dbReference>
<organism evidence="2 3">
    <name type="scientific">Rufibacter radiotolerans</name>
    <dbReference type="NCBI Taxonomy" id="1379910"/>
    <lineage>
        <taxon>Bacteria</taxon>
        <taxon>Pseudomonadati</taxon>
        <taxon>Bacteroidota</taxon>
        <taxon>Cytophagia</taxon>
        <taxon>Cytophagales</taxon>
        <taxon>Hymenobacteraceae</taxon>
        <taxon>Rufibacter</taxon>
    </lineage>
</organism>
<reference evidence="2 3" key="1">
    <citation type="submission" date="2015-01" db="EMBL/GenBank/DDBJ databases">
        <title>Rufibacter sp./DG31D/ whole genome sequencing.</title>
        <authorList>
            <person name="Kim M.K."/>
            <person name="Srinivasan S."/>
            <person name="Lee J.-J."/>
        </authorList>
    </citation>
    <scope>NUCLEOTIDE SEQUENCE [LARGE SCALE GENOMIC DNA]</scope>
    <source>
        <strain evidence="2 3">DG31D</strain>
    </source>
</reference>
<dbReference type="AlphaFoldDB" id="A0A0H4W4I5"/>
<evidence type="ECO:0008006" key="4">
    <source>
        <dbReference type="Google" id="ProtNLM"/>
    </source>
</evidence>
<keyword evidence="1" id="KW-0732">Signal</keyword>
<evidence type="ECO:0000313" key="2">
    <source>
        <dbReference type="EMBL" id="AKQ45331.1"/>
    </source>
</evidence>
<evidence type="ECO:0000313" key="3">
    <source>
        <dbReference type="Proteomes" id="UP000036458"/>
    </source>
</evidence>
<protein>
    <recommendedName>
        <fullName evidence="4">DUF4856 domain-containing protein</fullName>
    </recommendedName>
</protein>
<dbReference type="RefSeq" id="WP_076606416.1">
    <property type="nucleotide sequence ID" value="NZ_CP010777.1"/>
</dbReference>
<dbReference type="STRING" id="1379910.TH63_06280"/>
<dbReference type="PATRIC" id="fig|1379910.4.peg.1371"/>
<feature type="chain" id="PRO_5005212500" description="DUF4856 domain-containing protein" evidence="1">
    <location>
        <begin position="25"/>
        <end position="365"/>
    </location>
</feature>
<proteinExistence type="predicted"/>
<dbReference type="InterPro" id="IPR032331">
    <property type="entry name" value="DUF4856"/>
</dbReference>
<feature type="signal peptide" evidence="1">
    <location>
        <begin position="1"/>
        <end position="24"/>
    </location>
</feature>
<sequence>MMFSFTYKSMAVAGLAVCALFSSCSDDKEDEVSYTIPTTYNFQNVNYSGQTARLAMLTELNTYVRTGNTGAILDAQKMKNMYANTNAPFADAALNTSGKQLKDKTILSAQTVIENYFNVAAGASLSAGTPALNGKAGLLTTAENSKYLVDANGVEPGQVIQKGLMGAVFYFQAVESYLTPSKTGPSVDNVTVTPGEGTTLEHHFDEAFGYFGAPIDFPTNVTGLKFWANYSNQVNPSLGSNKTMMDAFLKGRAAISAKDAKGKDAAIATLRTEWERIVAASAILELNAAKANIADQAKKSHYLSEALGFIMSLKYKTDRKISDAQYNEVMTKIGTNFYNTTAADITAAVNVISTAYGMDNIKSQL</sequence>
<gene>
    <name evidence="2" type="ORF">TH63_06280</name>
</gene>
<dbReference type="OrthoDB" id="5498726at2"/>